<reference evidence="8 9" key="1">
    <citation type="submission" date="2018-05" db="EMBL/GenBank/DDBJ databases">
        <title>Genetic diversity of glacier-inhabiting Cryobacterium bacteria in China and description of Cryobacterium mengkeensis sp. nov. and Arthrobacter glacialis sp. nov.</title>
        <authorList>
            <person name="Liu Q."/>
            <person name="Xin Y.-H."/>
        </authorList>
    </citation>
    <scope>NUCLEOTIDE SEQUENCE [LARGE SCALE GENOMIC DNA]</scope>
    <source>
        <strain evidence="8 9">B7</strain>
    </source>
</reference>
<keyword evidence="2" id="KW-1003">Cell membrane</keyword>
<sequence>MSPRTFYRTIATAEAVTWTLLILGMILKYGVKLGDWPVSIGGFVHGLVFIAYVVTATLIGLNQRWPKGLIVVAAATSVIPYLTIPFDRWLEKHGKLDGAWRTTASDHPGDRAWTDVALRAMVARPVLLGVSFVVVVGGIMATLLIVGPPGGRA</sequence>
<keyword evidence="4 6" id="KW-1133">Transmembrane helix</keyword>
<comment type="subcellular location">
    <subcellularLocation>
        <location evidence="1">Cell membrane</location>
        <topology evidence="1">Multi-pass membrane protein</topology>
    </subcellularLocation>
</comment>
<feature type="transmembrane region" description="Helical" evidence="6">
    <location>
        <begin position="43"/>
        <end position="61"/>
    </location>
</feature>
<evidence type="ECO:0000256" key="4">
    <source>
        <dbReference type="ARBA" id="ARBA00022989"/>
    </source>
</evidence>
<keyword evidence="5 6" id="KW-0472">Membrane</keyword>
<keyword evidence="3 6" id="KW-0812">Transmembrane</keyword>
<evidence type="ECO:0000256" key="6">
    <source>
        <dbReference type="SAM" id="Phobius"/>
    </source>
</evidence>
<dbReference type="EMBL" id="QJVC01000012">
    <property type="protein sequence ID" value="PYI38100.1"/>
    <property type="molecule type" value="Genomic_DNA"/>
</dbReference>
<proteinExistence type="predicted"/>
<dbReference type="PANTHER" id="PTHR40077">
    <property type="entry name" value="MEMBRANE PROTEIN-RELATED"/>
    <property type="match status" value="1"/>
</dbReference>
<evidence type="ECO:0000256" key="2">
    <source>
        <dbReference type="ARBA" id="ARBA00022475"/>
    </source>
</evidence>
<dbReference type="RefSeq" id="WP_110485567.1">
    <property type="nucleotide sequence ID" value="NZ_QJVC01000012.1"/>
</dbReference>
<dbReference type="OrthoDB" id="3396203at2"/>
<evidence type="ECO:0000259" key="7">
    <source>
        <dbReference type="Pfam" id="PF12823"/>
    </source>
</evidence>
<keyword evidence="9" id="KW-1185">Reference proteome</keyword>
<dbReference type="AlphaFoldDB" id="A0A2V5J683"/>
<name>A0A2V5J683_9MICC</name>
<dbReference type="InterPro" id="IPR023845">
    <property type="entry name" value="DUF3817_TM"/>
</dbReference>
<evidence type="ECO:0000256" key="1">
    <source>
        <dbReference type="ARBA" id="ARBA00004651"/>
    </source>
</evidence>
<accession>A0A2V5J683</accession>
<dbReference type="Proteomes" id="UP000247980">
    <property type="component" value="Unassembled WGS sequence"/>
</dbReference>
<dbReference type="NCBIfam" id="TIGR03954">
    <property type="entry name" value="integ_memb_HG"/>
    <property type="match status" value="1"/>
</dbReference>
<evidence type="ECO:0000313" key="8">
    <source>
        <dbReference type="EMBL" id="PYI38100.1"/>
    </source>
</evidence>
<feature type="transmembrane region" description="Helical" evidence="6">
    <location>
        <begin position="12"/>
        <end position="31"/>
    </location>
</feature>
<organism evidence="8 9">
    <name type="scientific">Arthrobacter psychrolactophilus</name>
    <dbReference type="NCBI Taxonomy" id="92442"/>
    <lineage>
        <taxon>Bacteria</taxon>
        <taxon>Bacillati</taxon>
        <taxon>Actinomycetota</taxon>
        <taxon>Actinomycetes</taxon>
        <taxon>Micrococcales</taxon>
        <taxon>Micrococcaceae</taxon>
        <taxon>Arthrobacter</taxon>
    </lineage>
</organism>
<dbReference type="Pfam" id="PF12823">
    <property type="entry name" value="DUF3817"/>
    <property type="match status" value="1"/>
</dbReference>
<evidence type="ECO:0000256" key="3">
    <source>
        <dbReference type="ARBA" id="ARBA00022692"/>
    </source>
</evidence>
<dbReference type="GO" id="GO:0005886">
    <property type="term" value="C:plasma membrane"/>
    <property type="evidence" value="ECO:0007669"/>
    <property type="project" value="UniProtKB-SubCell"/>
</dbReference>
<evidence type="ECO:0000313" key="9">
    <source>
        <dbReference type="Proteomes" id="UP000247980"/>
    </source>
</evidence>
<evidence type="ECO:0000256" key="5">
    <source>
        <dbReference type="ARBA" id="ARBA00023136"/>
    </source>
</evidence>
<comment type="caution">
    <text evidence="8">The sequence shown here is derived from an EMBL/GenBank/DDBJ whole genome shotgun (WGS) entry which is preliminary data.</text>
</comment>
<protein>
    <submittedName>
        <fullName evidence="8">DUF3817 domain-containing protein</fullName>
    </submittedName>
</protein>
<dbReference type="PANTHER" id="PTHR40077:SF1">
    <property type="entry name" value="MEMBRANE PROTEIN"/>
    <property type="match status" value="1"/>
</dbReference>
<feature type="transmembrane region" description="Helical" evidence="6">
    <location>
        <begin position="68"/>
        <end position="86"/>
    </location>
</feature>
<feature type="domain" description="DUF3817" evidence="7">
    <location>
        <begin position="5"/>
        <end position="92"/>
    </location>
</feature>
<gene>
    <name evidence="8" type="ORF">CVS30_11995</name>
</gene>
<feature type="transmembrane region" description="Helical" evidence="6">
    <location>
        <begin position="126"/>
        <end position="146"/>
    </location>
</feature>